<evidence type="ECO:0000256" key="7">
    <source>
        <dbReference type="HAMAP-Rule" id="MF_00503"/>
    </source>
</evidence>
<dbReference type="PANTHER" id="PTHR21368">
    <property type="entry name" value="50S RIBOSOMAL PROTEIN L9"/>
    <property type="match status" value="1"/>
</dbReference>
<reference evidence="11" key="1">
    <citation type="submission" date="2017-04" db="EMBL/GenBank/DDBJ databases">
        <authorList>
            <person name="Varghese N."/>
            <person name="Submissions S."/>
        </authorList>
    </citation>
    <scope>NUCLEOTIDE SEQUENCE [LARGE SCALE GENOMIC DNA]</scope>
    <source>
        <strain evidence="11">DSM 16512</strain>
    </source>
</reference>
<proteinExistence type="inferred from homology"/>
<dbReference type="OrthoDB" id="9788336at2"/>
<evidence type="ECO:0000256" key="3">
    <source>
        <dbReference type="ARBA" id="ARBA00022884"/>
    </source>
</evidence>
<evidence type="ECO:0000256" key="5">
    <source>
        <dbReference type="ARBA" id="ARBA00023274"/>
    </source>
</evidence>
<dbReference type="Gene3D" id="3.40.5.10">
    <property type="entry name" value="Ribosomal protein L9, N-terminal domain"/>
    <property type="match status" value="1"/>
</dbReference>
<dbReference type="Pfam" id="PF03948">
    <property type="entry name" value="Ribosomal_L9_C"/>
    <property type="match status" value="1"/>
</dbReference>
<sequence>MKVLLIKDVKDLGKAGEVKEVKDGYGKNFLIARGFAKLATPEVIEAWEKEQAKKAEEEAKEIEKLKKLQEKIESIKLTIKHKAGANGALFGAITNKEVAEELKKQGIEIDKKHIDIHPPIKQAGEYNIDVKLGHGIHATLDLVVEAE</sequence>
<dbReference type="GO" id="GO:0019843">
    <property type="term" value="F:rRNA binding"/>
    <property type="evidence" value="ECO:0007669"/>
    <property type="project" value="UniProtKB-UniRule"/>
</dbReference>
<dbReference type="FunFam" id="3.40.5.10:FF:000002">
    <property type="entry name" value="50S ribosomal protein L9"/>
    <property type="match status" value="1"/>
</dbReference>
<keyword evidence="5 7" id="KW-0687">Ribonucleoprotein</keyword>
<dbReference type="InterPro" id="IPR036935">
    <property type="entry name" value="Ribosomal_bL9_N_sf"/>
</dbReference>
<dbReference type="AlphaFoldDB" id="A0A1W1WTX4"/>
<evidence type="ECO:0000259" key="9">
    <source>
        <dbReference type="PROSITE" id="PS00651"/>
    </source>
</evidence>
<evidence type="ECO:0000256" key="8">
    <source>
        <dbReference type="SAM" id="Coils"/>
    </source>
</evidence>
<keyword evidence="8" id="KW-0175">Coiled coil</keyword>
<dbReference type="Proteomes" id="UP000192602">
    <property type="component" value="Unassembled WGS sequence"/>
</dbReference>
<feature type="domain" description="Ribosomal protein L9" evidence="9">
    <location>
        <begin position="13"/>
        <end position="40"/>
    </location>
</feature>
<dbReference type="Pfam" id="PF01281">
    <property type="entry name" value="Ribosomal_L9_N"/>
    <property type="match status" value="1"/>
</dbReference>
<dbReference type="InterPro" id="IPR020594">
    <property type="entry name" value="Ribosomal_bL9_bac/chp"/>
</dbReference>
<evidence type="ECO:0000313" key="11">
    <source>
        <dbReference type="Proteomes" id="UP000192602"/>
    </source>
</evidence>
<dbReference type="InterPro" id="IPR000244">
    <property type="entry name" value="Ribosomal_bL9"/>
</dbReference>
<dbReference type="GO" id="GO:1990904">
    <property type="term" value="C:ribonucleoprotein complex"/>
    <property type="evidence" value="ECO:0007669"/>
    <property type="project" value="UniProtKB-KW"/>
</dbReference>
<dbReference type="GO" id="GO:0003735">
    <property type="term" value="F:structural constituent of ribosome"/>
    <property type="evidence" value="ECO:0007669"/>
    <property type="project" value="InterPro"/>
</dbReference>
<feature type="coiled-coil region" evidence="8">
    <location>
        <begin position="45"/>
        <end position="78"/>
    </location>
</feature>
<evidence type="ECO:0000313" key="10">
    <source>
        <dbReference type="EMBL" id="SMC09639.1"/>
    </source>
</evidence>
<organism evidence="10 11">
    <name type="scientific">Nitratiruptor tergarcus DSM 16512</name>
    <dbReference type="NCBI Taxonomy" id="1069081"/>
    <lineage>
        <taxon>Bacteria</taxon>
        <taxon>Pseudomonadati</taxon>
        <taxon>Campylobacterota</taxon>
        <taxon>Epsilonproteobacteria</taxon>
        <taxon>Nautiliales</taxon>
        <taxon>Nitratiruptoraceae</taxon>
        <taxon>Nitratiruptor</taxon>
    </lineage>
</organism>
<dbReference type="STRING" id="1069081.SAMN05660197_1460"/>
<evidence type="ECO:0000256" key="6">
    <source>
        <dbReference type="ARBA" id="ARBA00035292"/>
    </source>
</evidence>
<comment type="function">
    <text evidence="7">Binds to the 23S rRNA.</text>
</comment>
<gene>
    <name evidence="7" type="primary">rplI</name>
    <name evidence="10" type="ORF">SAMN05660197_1460</name>
</gene>
<dbReference type="InterPro" id="IPR036791">
    <property type="entry name" value="Ribosomal_bL9_C_sf"/>
</dbReference>
<dbReference type="Gene3D" id="3.10.430.100">
    <property type="entry name" value="Ribosomal protein L9, C-terminal domain"/>
    <property type="match status" value="1"/>
</dbReference>
<dbReference type="SUPFAM" id="SSF55653">
    <property type="entry name" value="Ribosomal protein L9 C-domain"/>
    <property type="match status" value="1"/>
</dbReference>
<comment type="similarity">
    <text evidence="1 7">Belongs to the bacterial ribosomal protein bL9 family.</text>
</comment>
<protein>
    <recommendedName>
        <fullName evidence="6 7">Large ribosomal subunit protein bL9</fullName>
    </recommendedName>
</protein>
<dbReference type="InterPro" id="IPR020070">
    <property type="entry name" value="Ribosomal_bL9_N"/>
</dbReference>
<evidence type="ECO:0000256" key="2">
    <source>
        <dbReference type="ARBA" id="ARBA00022730"/>
    </source>
</evidence>
<keyword evidence="11" id="KW-1185">Reference proteome</keyword>
<keyword evidence="2 7" id="KW-0699">rRNA-binding</keyword>
<dbReference type="RefSeq" id="WP_084275855.1">
    <property type="nucleotide sequence ID" value="NZ_AP026671.1"/>
</dbReference>
<dbReference type="SUPFAM" id="SSF55658">
    <property type="entry name" value="L9 N-domain-like"/>
    <property type="match status" value="1"/>
</dbReference>
<dbReference type="NCBIfam" id="TIGR00158">
    <property type="entry name" value="L9"/>
    <property type="match status" value="1"/>
</dbReference>
<dbReference type="PROSITE" id="PS00651">
    <property type="entry name" value="RIBOSOMAL_L9"/>
    <property type="match status" value="1"/>
</dbReference>
<evidence type="ECO:0000256" key="4">
    <source>
        <dbReference type="ARBA" id="ARBA00022980"/>
    </source>
</evidence>
<dbReference type="GO" id="GO:0006412">
    <property type="term" value="P:translation"/>
    <property type="evidence" value="ECO:0007669"/>
    <property type="project" value="UniProtKB-UniRule"/>
</dbReference>
<accession>A0A1W1WTX4</accession>
<dbReference type="EMBL" id="FWWZ01000001">
    <property type="protein sequence ID" value="SMC09639.1"/>
    <property type="molecule type" value="Genomic_DNA"/>
</dbReference>
<name>A0A1W1WTX4_9BACT</name>
<dbReference type="InterPro" id="IPR020069">
    <property type="entry name" value="Ribosomal_bL9_C"/>
</dbReference>
<keyword evidence="4 7" id="KW-0689">Ribosomal protein</keyword>
<keyword evidence="3 7" id="KW-0694">RNA-binding</keyword>
<dbReference type="HAMAP" id="MF_00503">
    <property type="entry name" value="Ribosomal_bL9"/>
    <property type="match status" value="1"/>
</dbReference>
<evidence type="ECO:0000256" key="1">
    <source>
        <dbReference type="ARBA" id="ARBA00010605"/>
    </source>
</evidence>
<dbReference type="InterPro" id="IPR009027">
    <property type="entry name" value="Ribosomal_bL9/RNase_H1_N"/>
</dbReference>
<dbReference type="GO" id="GO:0005840">
    <property type="term" value="C:ribosome"/>
    <property type="evidence" value="ECO:0007669"/>
    <property type="project" value="UniProtKB-KW"/>
</dbReference>